<feature type="compositionally biased region" description="Polar residues" evidence="1">
    <location>
        <begin position="98"/>
        <end position="115"/>
    </location>
</feature>
<accession>A0A0K2UWQ2</accession>
<evidence type="ECO:0000256" key="1">
    <source>
        <dbReference type="SAM" id="MobiDB-lite"/>
    </source>
</evidence>
<organism evidence="3">
    <name type="scientific">Lepeophtheirus salmonis</name>
    <name type="common">Salmon louse</name>
    <name type="synonym">Caligus salmonis</name>
    <dbReference type="NCBI Taxonomy" id="72036"/>
    <lineage>
        <taxon>Eukaryota</taxon>
        <taxon>Metazoa</taxon>
        <taxon>Ecdysozoa</taxon>
        <taxon>Arthropoda</taxon>
        <taxon>Crustacea</taxon>
        <taxon>Multicrustacea</taxon>
        <taxon>Hexanauplia</taxon>
        <taxon>Copepoda</taxon>
        <taxon>Siphonostomatoida</taxon>
        <taxon>Caligidae</taxon>
        <taxon>Lepeophtheirus</taxon>
    </lineage>
</organism>
<proteinExistence type="predicted"/>
<feature type="non-terminal residue" evidence="3">
    <location>
        <position position="1"/>
    </location>
</feature>
<reference evidence="3" key="1">
    <citation type="submission" date="2014-05" db="EMBL/GenBank/DDBJ databases">
        <authorList>
            <person name="Chronopoulou M."/>
        </authorList>
    </citation>
    <scope>NUCLEOTIDE SEQUENCE</scope>
    <source>
        <tissue evidence="3">Whole organism</tissue>
    </source>
</reference>
<keyword evidence="2" id="KW-0812">Transmembrane</keyword>
<dbReference type="EMBL" id="HACA01025144">
    <property type="protein sequence ID" value="CDW42505.1"/>
    <property type="molecule type" value="Transcribed_RNA"/>
</dbReference>
<dbReference type="AlphaFoldDB" id="A0A0K2UWQ2"/>
<feature type="compositionally biased region" description="Basic and acidic residues" evidence="1">
    <location>
        <begin position="70"/>
        <end position="80"/>
    </location>
</feature>
<evidence type="ECO:0000256" key="2">
    <source>
        <dbReference type="SAM" id="Phobius"/>
    </source>
</evidence>
<feature type="transmembrane region" description="Helical" evidence="2">
    <location>
        <begin position="6"/>
        <end position="25"/>
    </location>
</feature>
<name>A0A0K2UWQ2_LEPSM</name>
<feature type="region of interest" description="Disordered" evidence="1">
    <location>
        <begin position="70"/>
        <end position="115"/>
    </location>
</feature>
<protein>
    <submittedName>
        <fullName evidence="3">Uncharacterized protein</fullName>
    </submittedName>
</protein>
<keyword evidence="2" id="KW-1133">Transmembrane helix</keyword>
<evidence type="ECO:0000313" key="3">
    <source>
        <dbReference type="EMBL" id="CDW42505.1"/>
    </source>
</evidence>
<keyword evidence="2" id="KW-0472">Membrane</keyword>
<sequence>VVTYNIYYIICTIHILVVTCIRLCLIHSSSFIPIEERDVAGFLDPLSFVVAYLHDLPIYYTQRGRFFDKDDRSKEQKEGKNDDDDEYETEGRQKKTQEYSSAHSNVKPSNILLSD</sequence>